<comment type="catalytic activity">
    <reaction evidence="1 6">
        <text>The enzyme specifically hydrolyzes (1-&gt;4)-beta-D-galactosidic linkages in type I arabinogalactans.</text>
        <dbReference type="EC" id="3.2.1.89"/>
    </reaction>
</comment>
<dbReference type="PANTHER" id="PTHR34983:SF1">
    <property type="entry name" value="ARABINOGALACTAN ENDO-BETA-1,4-GALACTANASE A"/>
    <property type="match status" value="1"/>
</dbReference>
<dbReference type="InterPro" id="IPR011683">
    <property type="entry name" value="Glyco_hydro_53"/>
</dbReference>
<dbReference type="Pfam" id="PF07745">
    <property type="entry name" value="Glyco_hydro_53"/>
    <property type="match status" value="1"/>
</dbReference>
<dbReference type="EC" id="3.2.1.89" evidence="3 6"/>
<keyword evidence="6" id="KW-0732">Signal</keyword>
<evidence type="ECO:0000256" key="3">
    <source>
        <dbReference type="ARBA" id="ARBA00012556"/>
    </source>
</evidence>
<dbReference type="EMBL" id="JAVREO010000012">
    <property type="protein sequence ID" value="MDT0268689.1"/>
    <property type="molecule type" value="Genomic_DNA"/>
</dbReference>
<dbReference type="Proteomes" id="UP001183410">
    <property type="component" value="Unassembled WGS sequence"/>
</dbReference>
<feature type="region of interest" description="Disordered" evidence="7">
    <location>
        <begin position="23"/>
        <end position="46"/>
    </location>
</feature>
<comment type="similarity">
    <text evidence="2 6">Belongs to the glycosyl hydrolase 53 family.</text>
</comment>
<evidence type="ECO:0000256" key="1">
    <source>
        <dbReference type="ARBA" id="ARBA00001695"/>
    </source>
</evidence>
<evidence type="ECO:0000313" key="9">
    <source>
        <dbReference type="Proteomes" id="UP001183410"/>
    </source>
</evidence>
<accession>A0ABU2JVA8</accession>
<evidence type="ECO:0000313" key="8">
    <source>
        <dbReference type="EMBL" id="MDT0268689.1"/>
    </source>
</evidence>
<gene>
    <name evidence="8" type="ORF">RM844_20595</name>
</gene>
<organism evidence="8 9">
    <name type="scientific">Streptomyces chisholmiae</name>
    <dbReference type="NCBI Taxonomy" id="3075540"/>
    <lineage>
        <taxon>Bacteria</taxon>
        <taxon>Bacillati</taxon>
        <taxon>Actinomycetota</taxon>
        <taxon>Actinomycetes</taxon>
        <taxon>Kitasatosporales</taxon>
        <taxon>Streptomycetaceae</taxon>
        <taxon>Streptomyces</taxon>
    </lineage>
</organism>
<name>A0ABU2JVA8_9ACTN</name>
<proteinExistence type="inferred from homology"/>
<dbReference type="InterPro" id="IPR017853">
    <property type="entry name" value="GH"/>
</dbReference>
<dbReference type="SUPFAM" id="SSF51445">
    <property type="entry name" value="(Trans)glycosidases"/>
    <property type="match status" value="1"/>
</dbReference>
<keyword evidence="9" id="KW-1185">Reference proteome</keyword>
<dbReference type="RefSeq" id="WP_311668776.1">
    <property type="nucleotide sequence ID" value="NZ_JAVREO010000012.1"/>
</dbReference>
<evidence type="ECO:0000256" key="2">
    <source>
        <dbReference type="ARBA" id="ARBA00010687"/>
    </source>
</evidence>
<protein>
    <recommendedName>
        <fullName evidence="3 6">Arabinogalactan endo-beta-1,4-galactanase</fullName>
        <ecNumber evidence="3 6">3.2.1.89</ecNumber>
    </recommendedName>
</protein>
<keyword evidence="4 6" id="KW-0378">Hydrolase</keyword>
<dbReference type="Gene3D" id="3.20.20.80">
    <property type="entry name" value="Glycosidases"/>
    <property type="match status" value="1"/>
</dbReference>
<keyword evidence="5 6" id="KW-0326">Glycosidase</keyword>
<dbReference type="GO" id="GO:0016787">
    <property type="term" value="F:hydrolase activity"/>
    <property type="evidence" value="ECO:0007669"/>
    <property type="project" value="UniProtKB-KW"/>
</dbReference>
<evidence type="ECO:0000256" key="6">
    <source>
        <dbReference type="RuleBase" id="RU361192"/>
    </source>
</evidence>
<feature type="chain" id="PRO_5044967073" description="Arabinogalactan endo-beta-1,4-galactanase" evidence="6">
    <location>
        <begin position="27"/>
        <end position="402"/>
    </location>
</feature>
<dbReference type="PANTHER" id="PTHR34983">
    <property type="entry name" value="ARABINOGALACTAN ENDO-BETA-1,4-GALACTANASE A"/>
    <property type="match status" value="1"/>
</dbReference>
<feature type="signal peptide" evidence="6">
    <location>
        <begin position="1"/>
        <end position="26"/>
    </location>
</feature>
<evidence type="ECO:0000256" key="5">
    <source>
        <dbReference type="ARBA" id="ARBA00023295"/>
    </source>
</evidence>
<sequence length="402" mass="44294">MSAWLTTLVLVAASLAGFTAVQGAQASPPREPEQRPRPAADGFAGGGDLTMLNWVEDSGGRYHDEHGRPADPVRVLADNGMDLARLRVYTETGPDNPRIGHPNSYLPDGYQDTPDMLDLARRVDRQGMDIQLTLHYSDYWSNGEIQDIPKEWRDVTALPDDQAVAALEQHVRDYTRATMLALRDQGTLPASVSLGNEMHGGILFPYAATTSEQGWENLSRFLRAGYEAVKEVSPSTDVILHLDDGGNMDKYEWFFSTAEAHGIPYDVIGSSYYPFWTGKDIPTVAAFYDQLHDRFGKDIMVMETGINWNPLTHEGVEGQLTDNGGVSYPETPQGQHDFLVDLFGQLGQVGDGAVRGAIYWDPVMIPADGVGWEVGQPNVVSNTTLFDFDGRALPALRAYRTT</sequence>
<reference evidence="9" key="1">
    <citation type="submission" date="2023-07" db="EMBL/GenBank/DDBJ databases">
        <title>30 novel species of actinomycetes from the DSMZ collection.</title>
        <authorList>
            <person name="Nouioui I."/>
        </authorList>
    </citation>
    <scope>NUCLEOTIDE SEQUENCE [LARGE SCALE GENOMIC DNA]</scope>
    <source>
        <strain evidence="9">DSM 44915</strain>
    </source>
</reference>
<comment type="caution">
    <text evidence="8">The sequence shown here is derived from an EMBL/GenBank/DDBJ whole genome shotgun (WGS) entry which is preliminary data.</text>
</comment>
<evidence type="ECO:0000256" key="4">
    <source>
        <dbReference type="ARBA" id="ARBA00022801"/>
    </source>
</evidence>
<evidence type="ECO:0000256" key="7">
    <source>
        <dbReference type="SAM" id="MobiDB-lite"/>
    </source>
</evidence>